<protein>
    <submittedName>
        <fullName evidence="1">Uncharacterized protein</fullName>
    </submittedName>
</protein>
<name>A0A068UXJ6_COFCA</name>
<evidence type="ECO:0000313" key="1">
    <source>
        <dbReference type="EMBL" id="CDP13225.1"/>
    </source>
</evidence>
<dbReference type="Proteomes" id="UP000295252">
    <property type="component" value="Chromosome III"/>
</dbReference>
<accession>A0A068UXJ6</accession>
<proteinExistence type="predicted"/>
<sequence>MRLGPYLLILAATTNKGGEHAQPTMMITITYYYGEKISILSDDVVGSSWIRMDENVIFSHGAV</sequence>
<dbReference type="EMBL" id="HG739158">
    <property type="protein sequence ID" value="CDP13225.1"/>
    <property type="molecule type" value="Genomic_DNA"/>
</dbReference>
<dbReference type="AlphaFoldDB" id="A0A068UXJ6"/>
<organism evidence="1 2">
    <name type="scientific">Coffea canephora</name>
    <name type="common">Robusta coffee</name>
    <dbReference type="NCBI Taxonomy" id="49390"/>
    <lineage>
        <taxon>Eukaryota</taxon>
        <taxon>Viridiplantae</taxon>
        <taxon>Streptophyta</taxon>
        <taxon>Embryophyta</taxon>
        <taxon>Tracheophyta</taxon>
        <taxon>Spermatophyta</taxon>
        <taxon>Magnoliopsida</taxon>
        <taxon>eudicotyledons</taxon>
        <taxon>Gunneridae</taxon>
        <taxon>Pentapetalae</taxon>
        <taxon>asterids</taxon>
        <taxon>lamiids</taxon>
        <taxon>Gentianales</taxon>
        <taxon>Rubiaceae</taxon>
        <taxon>Ixoroideae</taxon>
        <taxon>Gardenieae complex</taxon>
        <taxon>Bertiereae - Coffeeae clade</taxon>
        <taxon>Coffeeae</taxon>
        <taxon>Coffea</taxon>
    </lineage>
</organism>
<reference evidence="2" key="1">
    <citation type="journal article" date="2014" name="Science">
        <title>The coffee genome provides insight into the convergent evolution of caffeine biosynthesis.</title>
        <authorList>
            <person name="Denoeud F."/>
            <person name="Carretero-Paulet L."/>
            <person name="Dereeper A."/>
            <person name="Droc G."/>
            <person name="Guyot R."/>
            <person name="Pietrella M."/>
            <person name="Zheng C."/>
            <person name="Alberti A."/>
            <person name="Anthony F."/>
            <person name="Aprea G."/>
            <person name="Aury J.M."/>
            <person name="Bento P."/>
            <person name="Bernard M."/>
            <person name="Bocs S."/>
            <person name="Campa C."/>
            <person name="Cenci A."/>
            <person name="Combes M.C."/>
            <person name="Crouzillat D."/>
            <person name="Da Silva C."/>
            <person name="Daddiego L."/>
            <person name="De Bellis F."/>
            <person name="Dussert S."/>
            <person name="Garsmeur O."/>
            <person name="Gayraud T."/>
            <person name="Guignon V."/>
            <person name="Jahn K."/>
            <person name="Jamilloux V."/>
            <person name="Joet T."/>
            <person name="Labadie K."/>
            <person name="Lan T."/>
            <person name="Leclercq J."/>
            <person name="Lepelley M."/>
            <person name="Leroy T."/>
            <person name="Li L.T."/>
            <person name="Librado P."/>
            <person name="Lopez L."/>
            <person name="Munoz A."/>
            <person name="Noel B."/>
            <person name="Pallavicini A."/>
            <person name="Perrotta G."/>
            <person name="Poncet V."/>
            <person name="Pot D."/>
            <person name="Priyono X."/>
            <person name="Rigoreau M."/>
            <person name="Rouard M."/>
            <person name="Rozas J."/>
            <person name="Tranchant-Dubreuil C."/>
            <person name="VanBuren R."/>
            <person name="Zhang Q."/>
            <person name="Andrade A.C."/>
            <person name="Argout X."/>
            <person name="Bertrand B."/>
            <person name="de Kochko A."/>
            <person name="Graziosi G."/>
            <person name="Henry R.J."/>
            <person name="Jayarama X."/>
            <person name="Ming R."/>
            <person name="Nagai C."/>
            <person name="Rounsley S."/>
            <person name="Sankoff D."/>
            <person name="Giuliano G."/>
            <person name="Albert V.A."/>
            <person name="Wincker P."/>
            <person name="Lashermes P."/>
        </authorList>
    </citation>
    <scope>NUCLEOTIDE SEQUENCE [LARGE SCALE GENOMIC DNA]</scope>
    <source>
        <strain evidence="2">cv. DH200-94</strain>
    </source>
</reference>
<evidence type="ECO:0000313" key="2">
    <source>
        <dbReference type="Proteomes" id="UP000295252"/>
    </source>
</evidence>
<dbReference type="InParanoid" id="A0A068UXJ6"/>
<gene>
    <name evidence="1" type="ORF">GSCOC_T00038094001</name>
</gene>
<keyword evidence="2" id="KW-1185">Reference proteome</keyword>
<dbReference type="Gramene" id="CDP13225">
    <property type="protein sequence ID" value="CDP13225"/>
    <property type="gene ID" value="GSCOC_T00038094001"/>
</dbReference>